<dbReference type="InParanoid" id="W7WYK0"/>
<proteinExistence type="predicted"/>
<reference evidence="3" key="1">
    <citation type="journal article" date="2006" name="PLoS Biol.">
        <title>Macronuclear genome sequence of the ciliate Tetrahymena thermophila, a model eukaryote.</title>
        <authorList>
            <person name="Eisen J.A."/>
            <person name="Coyne R.S."/>
            <person name="Wu M."/>
            <person name="Wu D."/>
            <person name="Thiagarajan M."/>
            <person name="Wortman J.R."/>
            <person name="Badger J.H."/>
            <person name="Ren Q."/>
            <person name="Amedeo P."/>
            <person name="Jones K.M."/>
            <person name="Tallon L.J."/>
            <person name="Delcher A.L."/>
            <person name="Salzberg S.L."/>
            <person name="Silva J.C."/>
            <person name="Haas B.J."/>
            <person name="Majoros W.H."/>
            <person name="Farzad M."/>
            <person name="Carlton J.M."/>
            <person name="Smith R.K. Jr."/>
            <person name="Garg J."/>
            <person name="Pearlman R.E."/>
            <person name="Karrer K.M."/>
            <person name="Sun L."/>
            <person name="Manning G."/>
            <person name="Elde N.C."/>
            <person name="Turkewitz A.P."/>
            <person name="Asai D.J."/>
            <person name="Wilkes D.E."/>
            <person name="Wang Y."/>
            <person name="Cai H."/>
            <person name="Collins K."/>
            <person name="Stewart B.A."/>
            <person name="Lee S.R."/>
            <person name="Wilamowska K."/>
            <person name="Weinberg Z."/>
            <person name="Ruzzo W.L."/>
            <person name="Wloga D."/>
            <person name="Gaertig J."/>
            <person name="Frankel J."/>
            <person name="Tsao C.-C."/>
            <person name="Gorovsky M.A."/>
            <person name="Keeling P.J."/>
            <person name="Waller R.F."/>
            <person name="Patron N.J."/>
            <person name="Cherry J.M."/>
            <person name="Stover N.A."/>
            <person name="Krieger C.J."/>
            <person name="del Toro C."/>
            <person name="Ryder H.F."/>
            <person name="Williamson S.C."/>
            <person name="Barbeau R.A."/>
            <person name="Hamilton E.P."/>
            <person name="Orias E."/>
        </authorList>
    </citation>
    <scope>NUCLEOTIDE SEQUENCE [LARGE SCALE GENOMIC DNA]</scope>
    <source>
        <strain evidence="3">SB210</strain>
    </source>
</reference>
<dbReference type="Proteomes" id="UP000009168">
    <property type="component" value="Unassembled WGS sequence"/>
</dbReference>
<dbReference type="KEGG" id="tet:TTHERM_000703758"/>
<feature type="transmembrane region" description="Helical" evidence="1">
    <location>
        <begin position="80"/>
        <end position="102"/>
    </location>
</feature>
<evidence type="ECO:0000256" key="1">
    <source>
        <dbReference type="SAM" id="Phobius"/>
    </source>
</evidence>
<dbReference type="AlphaFoldDB" id="W7WYK0"/>
<keyword evidence="1" id="KW-1133">Transmembrane helix</keyword>
<dbReference type="RefSeq" id="XP_012655515.1">
    <property type="nucleotide sequence ID" value="XM_012800061.1"/>
</dbReference>
<sequence length="154" mass="19198">MIQQAKSQHKYKQNKIYKYLDEYFQFCENDKYNYSKIREFDLSYLQTYYRLKFKQIKNFNTCTIFNFYQNIFKKKSMNEFMFMIIFYCYIYLGLFMFTSSIFKQILTLKHTNLKKSDLQEILLLQVRFTHFKSSEYKILQNCLINEVFSYNILY</sequence>
<dbReference type="GeneID" id="24440292"/>
<name>W7WYK0_TETTS</name>
<keyword evidence="1" id="KW-0472">Membrane</keyword>
<accession>W7WYK0</accession>
<gene>
    <name evidence="2" type="ORF">TTHERM_000703758</name>
</gene>
<evidence type="ECO:0000313" key="3">
    <source>
        <dbReference type="Proteomes" id="UP000009168"/>
    </source>
</evidence>
<protein>
    <submittedName>
        <fullName evidence="2">Transmembrane protein, putative</fullName>
    </submittedName>
</protein>
<evidence type="ECO:0000313" key="2">
    <source>
        <dbReference type="EMBL" id="EWS71955.1"/>
    </source>
</evidence>
<keyword evidence="1 2" id="KW-0812">Transmembrane</keyword>
<keyword evidence="3" id="KW-1185">Reference proteome</keyword>
<dbReference type="EMBL" id="GG662460">
    <property type="protein sequence ID" value="EWS71955.1"/>
    <property type="molecule type" value="Genomic_DNA"/>
</dbReference>
<organism evidence="2 3">
    <name type="scientific">Tetrahymena thermophila (strain SB210)</name>
    <dbReference type="NCBI Taxonomy" id="312017"/>
    <lineage>
        <taxon>Eukaryota</taxon>
        <taxon>Sar</taxon>
        <taxon>Alveolata</taxon>
        <taxon>Ciliophora</taxon>
        <taxon>Intramacronucleata</taxon>
        <taxon>Oligohymenophorea</taxon>
        <taxon>Hymenostomatida</taxon>
        <taxon>Tetrahymenina</taxon>
        <taxon>Tetrahymenidae</taxon>
        <taxon>Tetrahymena</taxon>
    </lineage>
</organism>